<name>A0A5S5AXJ3_9FIRM</name>
<dbReference type="Pfam" id="PF06114">
    <property type="entry name" value="Peptidase_M78"/>
    <property type="match status" value="1"/>
</dbReference>
<protein>
    <submittedName>
        <fullName evidence="2">Uncharacterized protein DUF955</fullName>
    </submittedName>
</protein>
<reference evidence="2 3" key="1">
    <citation type="submission" date="2019-07" db="EMBL/GenBank/DDBJ databases">
        <title>Genomic Encyclopedia of Type Strains, Phase I: the one thousand microbial genomes (KMG-I) project.</title>
        <authorList>
            <person name="Kyrpides N."/>
        </authorList>
    </citation>
    <scope>NUCLEOTIDE SEQUENCE [LARGE SCALE GENOMIC DNA]</scope>
    <source>
        <strain evidence="2 3">DSM 16647</strain>
    </source>
</reference>
<proteinExistence type="predicted"/>
<dbReference type="PANTHER" id="PTHR43236:SF1">
    <property type="entry name" value="BLL7220 PROTEIN"/>
    <property type="match status" value="1"/>
</dbReference>
<sequence>MDIKNVVRRLVKKYKTSDPFELMDALDIIYVKYPLPENVRGFYFSKLRRKIVVINSIYEKRRQIVTAAHELGHCLLHPKMNAIFLDLNTLLVTSKYENEACKFAAELLMYNIDLTKYEGYAMEQIACSLEIPENILRLAIKEGK</sequence>
<dbReference type="Gene3D" id="1.10.10.2910">
    <property type="match status" value="1"/>
</dbReference>
<evidence type="ECO:0000313" key="2">
    <source>
        <dbReference type="EMBL" id="TYP56802.1"/>
    </source>
</evidence>
<keyword evidence="3" id="KW-1185">Reference proteome</keyword>
<dbReference type="InterPro" id="IPR010359">
    <property type="entry name" value="IrrE_HExxH"/>
</dbReference>
<gene>
    <name evidence="2" type="ORF">LZ11_00865</name>
</gene>
<comment type="caution">
    <text evidence="2">The sequence shown here is derived from an EMBL/GenBank/DDBJ whole genome shotgun (WGS) entry which is preliminary data.</text>
</comment>
<organism evidence="2 3">
    <name type="scientific">Thermosediminibacter litoriperuensis</name>
    <dbReference type="NCBI Taxonomy" id="291989"/>
    <lineage>
        <taxon>Bacteria</taxon>
        <taxon>Bacillati</taxon>
        <taxon>Bacillota</taxon>
        <taxon>Clostridia</taxon>
        <taxon>Thermosediminibacterales</taxon>
        <taxon>Thermosediminibacteraceae</taxon>
        <taxon>Thermosediminibacter</taxon>
    </lineage>
</organism>
<feature type="domain" description="IrrE N-terminal-like" evidence="1">
    <location>
        <begin position="37"/>
        <end position="117"/>
    </location>
</feature>
<dbReference type="AlphaFoldDB" id="A0A5S5AXJ3"/>
<evidence type="ECO:0000259" key="1">
    <source>
        <dbReference type="Pfam" id="PF06114"/>
    </source>
</evidence>
<evidence type="ECO:0000313" key="3">
    <source>
        <dbReference type="Proteomes" id="UP000322294"/>
    </source>
</evidence>
<accession>A0A5S5AXJ3</accession>
<dbReference type="EMBL" id="VNHO01000007">
    <property type="protein sequence ID" value="TYP56802.1"/>
    <property type="molecule type" value="Genomic_DNA"/>
</dbReference>
<dbReference type="InterPro" id="IPR052345">
    <property type="entry name" value="Rad_response_metalloprotease"/>
</dbReference>
<dbReference type="Proteomes" id="UP000322294">
    <property type="component" value="Unassembled WGS sequence"/>
</dbReference>
<dbReference type="PANTHER" id="PTHR43236">
    <property type="entry name" value="ANTITOXIN HIGA1"/>
    <property type="match status" value="1"/>
</dbReference>